<keyword evidence="3" id="KW-1185">Reference proteome</keyword>
<feature type="compositionally biased region" description="Basic and acidic residues" evidence="1">
    <location>
        <begin position="159"/>
        <end position="182"/>
    </location>
</feature>
<dbReference type="EMBL" id="JACJVJ010000001">
    <property type="protein sequence ID" value="MBC2776190.1"/>
    <property type="molecule type" value="Genomic_DNA"/>
</dbReference>
<reference evidence="2 3" key="1">
    <citation type="submission" date="2020-08" db="EMBL/GenBank/DDBJ databases">
        <title>Draft genome sequence of Parasphingopyxis sp. GrpM-11.</title>
        <authorList>
            <person name="Oh J."/>
            <person name="Roh D.-H."/>
        </authorList>
    </citation>
    <scope>NUCLEOTIDE SEQUENCE [LARGE SCALE GENOMIC DNA]</scope>
    <source>
        <strain evidence="2 3">GrpM-11</strain>
    </source>
</reference>
<sequence length="193" mass="22082">MSLENIIVVEKDWSLSTADIERKAKELGYQISIADCDLKTHSGFLPVRHEDIDTGFEYYFLARGSDDLTSLDSHFANYSGCMTVTRGDFHEASVALIFLNSVADLTNGAYLCPNYDILKKPGEVRGYLDNEISACLSEWTKEEQRKSEREARQERRRKEREDASRLIGEDDKPELPDTDKSRGLFSRLFGRKK</sequence>
<comment type="caution">
    <text evidence="2">The sequence shown here is derived from an EMBL/GenBank/DDBJ whole genome shotgun (WGS) entry which is preliminary data.</text>
</comment>
<organism evidence="2 3">
    <name type="scientific">Parasphingopyxis marina</name>
    <dbReference type="NCBI Taxonomy" id="2761622"/>
    <lineage>
        <taxon>Bacteria</taxon>
        <taxon>Pseudomonadati</taxon>
        <taxon>Pseudomonadota</taxon>
        <taxon>Alphaproteobacteria</taxon>
        <taxon>Sphingomonadales</taxon>
        <taxon>Sphingomonadaceae</taxon>
        <taxon>Parasphingopyxis</taxon>
    </lineage>
</organism>
<name>A0A842HW71_9SPHN</name>
<proteinExistence type="predicted"/>
<dbReference type="Proteomes" id="UP000564378">
    <property type="component" value="Unassembled WGS sequence"/>
</dbReference>
<feature type="region of interest" description="Disordered" evidence="1">
    <location>
        <begin position="143"/>
        <end position="193"/>
    </location>
</feature>
<feature type="compositionally biased region" description="Basic and acidic residues" evidence="1">
    <location>
        <begin position="143"/>
        <end position="153"/>
    </location>
</feature>
<protein>
    <submittedName>
        <fullName evidence="2">Uncharacterized protein</fullName>
    </submittedName>
</protein>
<accession>A0A842HW71</accession>
<evidence type="ECO:0000313" key="3">
    <source>
        <dbReference type="Proteomes" id="UP000564378"/>
    </source>
</evidence>
<evidence type="ECO:0000256" key="1">
    <source>
        <dbReference type="SAM" id="MobiDB-lite"/>
    </source>
</evidence>
<dbReference type="AlphaFoldDB" id="A0A842HW71"/>
<dbReference type="RefSeq" id="WP_185799499.1">
    <property type="nucleotide sequence ID" value="NZ_JACJVJ010000001.1"/>
</dbReference>
<evidence type="ECO:0000313" key="2">
    <source>
        <dbReference type="EMBL" id="MBC2776190.1"/>
    </source>
</evidence>
<gene>
    <name evidence="2" type="ORF">H6P80_01020</name>
</gene>